<proteinExistence type="predicted"/>
<evidence type="ECO:0000256" key="6">
    <source>
        <dbReference type="ARBA" id="ARBA00023049"/>
    </source>
</evidence>
<dbReference type="GO" id="GO:0046872">
    <property type="term" value="F:metal ion binding"/>
    <property type="evidence" value="ECO:0007669"/>
    <property type="project" value="UniProtKB-KW"/>
</dbReference>
<evidence type="ECO:0000256" key="8">
    <source>
        <dbReference type="SAM" id="SignalP"/>
    </source>
</evidence>
<dbReference type="InterPro" id="IPR011055">
    <property type="entry name" value="Dup_hybrid_motif"/>
</dbReference>
<keyword evidence="7" id="KW-0175">Coiled coil</keyword>
<keyword evidence="4" id="KW-0378">Hydrolase</keyword>
<dbReference type="Gene3D" id="2.70.70.10">
    <property type="entry name" value="Glucose Permease (Domain IIA)"/>
    <property type="match status" value="1"/>
</dbReference>
<sequence length="395" mass="42234">MTRLLLPAILATTLAAGLATAQSQTDSERAALMVAKREAEVATRRSSQLEQEARAATSEVARSRADAAALAARIQAAEAQITAAETRIRIIENLRAEQRARLARDQGPVVRLTAALQTMARRPPALALVQPGTLDDVVHVRSLLASTLPIIRERTADVRAEIEAGNKLRRQADLAVEALQRSQDELQRQRVALARLEARQRQRSESLAESAIFESDRALALGEDARDLTELMGTLEYQARLRRSLAALPGPVLRPAIPGQAPLPQPNEASEPQAPRYRLPVEGRLVTGTGEISEAGVHARGLTFEPRPGAQVTAPAAGRIVYAGPFRAYGTIVIVEHGGGWTSLVTDLANVTVKVGDAVQLGSPIGRAGGKRARVSVELRRNGRPVPIAPLLAGA</sequence>
<name>A0A6J4TNN0_9SPHN</name>
<dbReference type="EMBL" id="CADCWD010000030">
    <property type="protein sequence ID" value="CAA9528055.1"/>
    <property type="molecule type" value="Genomic_DNA"/>
</dbReference>
<feature type="coiled-coil region" evidence="7">
    <location>
        <begin position="32"/>
        <end position="94"/>
    </location>
</feature>
<dbReference type="InterPro" id="IPR016047">
    <property type="entry name" value="M23ase_b-sheet_dom"/>
</dbReference>
<keyword evidence="2" id="KW-0645">Protease</keyword>
<keyword evidence="5" id="KW-0862">Zinc</keyword>
<evidence type="ECO:0000256" key="2">
    <source>
        <dbReference type="ARBA" id="ARBA00022670"/>
    </source>
</evidence>
<evidence type="ECO:0000256" key="1">
    <source>
        <dbReference type="ARBA" id="ARBA00001947"/>
    </source>
</evidence>
<feature type="chain" id="PRO_5026844610" description="M23ase beta-sheet core domain-containing protein" evidence="8">
    <location>
        <begin position="22"/>
        <end position="395"/>
    </location>
</feature>
<keyword evidence="6" id="KW-0482">Metalloprotease</keyword>
<dbReference type="PANTHER" id="PTHR21666">
    <property type="entry name" value="PEPTIDASE-RELATED"/>
    <property type="match status" value="1"/>
</dbReference>
<dbReference type="PANTHER" id="PTHR21666:SF288">
    <property type="entry name" value="CELL DIVISION PROTEIN YTFB"/>
    <property type="match status" value="1"/>
</dbReference>
<protein>
    <recommendedName>
        <fullName evidence="9">M23ase beta-sheet core domain-containing protein</fullName>
    </recommendedName>
</protein>
<organism evidence="10">
    <name type="scientific">uncultured Sphingosinicella sp</name>
    <dbReference type="NCBI Taxonomy" id="478748"/>
    <lineage>
        <taxon>Bacteria</taxon>
        <taxon>Pseudomonadati</taxon>
        <taxon>Pseudomonadota</taxon>
        <taxon>Alphaproteobacteria</taxon>
        <taxon>Sphingomonadales</taxon>
        <taxon>Sphingosinicellaceae</taxon>
        <taxon>Sphingosinicella</taxon>
        <taxon>environmental samples</taxon>
    </lineage>
</organism>
<evidence type="ECO:0000256" key="7">
    <source>
        <dbReference type="SAM" id="Coils"/>
    </source>
</evidence>
<dbReference type="InterPro" id="IPR050570">
    <property type="entry name" value="Cell_wall_metabolism_enzyme"/>
</dbReference>
<feature type="coiled-coil region" evidence="7">
    <location>
        <begin position="169"/>
        <end position="199"/>
    </location>
</feature>
<dbReference type="GO" id="GO:0006508">
    <property type="term" value="P:proteolysis"/>
    <property type="evidence" value="ECO:0007669"/>
    <property type="project" value="UniProtKB-KW"/>
</dbReference>
<evidence type="ECO:0000313" key="10">
    <source>
        <dbReference type="EMBL" id="CAA9528055.1"/>
    </source>
</evidence>
<dbReference type="SUPFAM" id="SSF51261">
    <property type="entry name" value="Duplicated hybrid motif"/>
    <property type="match status" value="1"/>
</dbReference>
<evidence type="ECO:0000259" key="9">
    <source>
        <dbReference type="Pfam" id="PF01551"/>
    </source>
</evidence>
<dbReference type="Pfam" id="PF01551">
    <property type="entry name" value="Peptidase_M23"/>
    <property type="match status" value="1"/>
</dbReference>
<dbReference type="AlphaFoldDB" id="A0A6J4TNN0"/>
<accession>A0A6J4TNN0</accession>
<dbReference type="CDD" id="cd12797">
    <property type="entry name" value="M23_peptidase"/>
    <property type="match status" value="1"/>
</dbReference>
<evidence type="ECO:0000256" key="3">
    <source>
        <dbReference type="ARBA" id="ARBA00022723"/>
    </source>
</evidence>
<comment type="cofactor">
    <cofactor evidence="1">
        <name>Zn(2+)</name>
        <dbReference type="ChEBI" id="CHEBI:29105"/>
    </cofactor>
</comment>
<keyword evidence="8" id="KW-0732">Signal</keyword>
<evidence type="ECO:0000256" key="4">
    <source>
        <dbReference type="ARBA" id="ARBA00022801"/>
    </source>
</evidence>
<evidence type="ECO:0000256" key="5">
    <source>
        <dbReference type="ARBA" id="ARBA00022833"/>
    </source>
</evidence>
<gene>
    <name evidence="10" type="ORF">AVDCRST_MAG23-746</name>
</gene>
<dbReference type="GO" id="GO:0004222">
    <property type="term" value="F:metalloendopeptidase activity"/>
    <property type="evidence" value="ECO:0007669"/>
    <property type="project" value="TreeGrafter"/>
</dbReference>
<feature type="domain" description="M23ase beta-sheet core" evidence="9">
    <location>
        <begin position="300"/>
        <end position="386"/>
    </location>
</feature>
<keyword evidence="3" id="KW-0479">Metal-binding</keyword>
<reference evidence="10" key="1">
    <citation type="submission" date="2020-02" db="EMBL/GenBank/DDBJ databases">
        <authorList>
            <person name="Meier V. D."/>
        </authorList>
    </citation>
    <scope>NUCLEOTIDE SEQUENCE</scope>
    <source>
        <strain evidence="10">AVDCRST_MAG23</strain>
    </source>
</reference>
<feature type="signal peptide" evidence="8">
    <location>
        <begin position="1"/>
        <end position="21"/>
    </location>
</feature>